<dbReference type="InterPro" id="IPR025424">
    <property type="entry name" value="YrhK_domain"/>
</dbReference>
<evidence type="ECO:0000259" key="2">
    <source>
        <dbReference type="Pfam" id="PF14145"/>
    </source>
</evidence>
<sequence length="103" mass="11803">MKPFNQRLRTASHTHTEVVRRYELARTLVEFLAAVMFIIGSVFFFYESLTYAGTWLFVVGSVLFAVRPTIRLMLELHLARLPVPKEFLPLGLETGLDVTESTK</sequence>
<proteinExistence type="predicted"/>
<comment type="caution">
    <text evidence="3">The sequence shown here is derived from an EMBL/GenBank/DDBJ whole genome shotgun (WGS) entry which is preliminary data.</text>
</comment>
<evidence type="ECO:0000313" key="3">
    <source>
        <dbReference type="EMBL" id="MBO0344595.1"/>
    </source>
</evidence>
<feature type="domain" description="YrhK" evidence="2">
    <location>
        <begin position="20"/>
        <end position="73"/>
    </location>
</feature>
<protein>
    <submittedName>
        <fullName evidence="3">YrhK family protein</fullName>
    </submittedName>
</protein>
<keyword evidence="1" id="KW-1133">Transmembrane helix</keyword>
<keyword evidence="1" id="KW-0472">Membrane</keyword>
<keyword evidence="4" id="KW-1185">Reference proteome</keyword>
<evidence type="ECO:0000256" key="1">
    <source>
        <dbReference type="SAM" id="Phobius"/>
    </source>
</evidence>
<evidence type="ECO:0000313" key="4">
    <source>
        <dbReference type="Proteomes" id="UP000664779"/>
    </source>
</evidence>
<dbReference type="AlphaFoldDB" id="A0A939ELY7"/>
<dbReference type="EMBL" id="JAFLNF010000002">
    <property type="protein sequence ID" value="MBO0344595.1"/>
    <property type="molecule type" value="Genomic_DNA"/>
</dbReference>
<dbReference type="RefSeq" id="WP_206938712.1">
    <property type="nucleotide sequence ID" value="NZ_JAFLNF010000002.1"/>
</dbReference>
<name>A0A939ELY7_9HYPH</name>
<feature type="transmembrane region" description="Helical" evidence="1">
    <location>
        <begin position="52"/>
        <end position="70"/>
    </location>
</feature>
<keyword evidence="1" id="KW-0812">Transmembrane</keyword>
<accession>A0A939ELY7</accession>
<dbReference type="Pfam" id="PF14145">
    <property type="entry name" value="YrhK"/>
    <property type="match status" value="1"/>
</dbReference>
<dbReference type="Proteomes" id="UP000664779">
    <property type="component" value="Unassembled WGS sequence"/>
</dbReference>
<feature type="transmembrane region" description="Helical" evidence="1">
    <location>
        <begin position="28"/>
        <end position="46"/>
    </location>
</feature>
<reference evidence="3" key="1">
    <citation type="submission" date="2021-03" db="EMBL/GenBank/DDBJ databases">
        <title>Roseibium sp. CAU 1637 isolated from Incheon.</title>
        <authorList>
            <person name="Kim W."/>
        </authorList>
    </citation>
    <scope>NUCLEOTIDE SEQUENCE</scope>
    <source>
        <strain evidence="3">CAU 1637</strain>
    </source>
</reference>
<gene>
    <name evidence="3" type="ORF">J0X15_05125</name>
</gene>
<organism evidence="3 4">
    <name type="scientific">Roseibium limicola</name>
    <dbReference type="NCBI Taxonomy" id="2816037"/>
    <lineage>
        <taxon>Bacteria</taxon>
        <taxon>Pseudomonadati</taxon>
        <taxon>Pseudomonadota</taxon>
        <taxon>Alphaproteobacteria</taxon>
        <taxon>Hyphomicrobiales</taxon>
        <taxon>Stappiaceae</taxon>
        <taxon>Roseibium</taxon>
    </lineage>
</organism>